<protein>
    <recommendedName>
        <fullName evidence="4">Terpene synthase</fullName>
        <ecNumber evidence="4">4.2.3.-</ecNumber>
    </recommendedName>
</protein>
<dbReference type="SUPFAM" id="SSF48576">
    <property type="entry name" value="Terpenoid synthases"/>
    <property type="match status" value="1"/>
</dbReference>
<organism evidence="5 6">
    <name type="scientific">Aspergillus nomiae NRRL (strain ATCC 15546 / NRRL 13137 / CBS 260.88 / M93)</name>
    <dbReference type="NCBI Taxonomy" id="1509407"/>
    <lineage>
        <taxon>Eukaryota</taxon>
        <taxon>Fungi</taxon>
        <taxon>Dikarya</taxon>
        <taxon>Ascomycota</taxon>
        <taxon>Pezizomycotina</taxon>
        <taxon>Eurotiomycetes</taxon>
        <taxon>Eurotiomycetidae</taxon>
        <taxon>Eurotiales</taxon>
        <taxon>Aspergillaceae</taxon>
        <taxon>Aspergillus</taxon>
        <taxon>Aspergillus subgen. Circumdati</taxon>
    </lineage>
</organism>
<proteinExistence type="inferred from homology"/>
<keyword evidence="3 4" id="KW-0460">Magnesium</keyword>
<dbReference type="PANTHER" id="PTHR35201">
    <property type="entry name" value="TERPENE SYNTHASE"/>
    <property type="match status" value="1"/>
</dbReference>
<dbReference type="Gene3D" id="1.10.600.10">
    <property type="entry name" value="Farnesyl Diphosphate Synthase"/>
    <property type="match status" value="1"/>
</dbReference>
<evidence type="ECO:0000313" key="5">
    <source>
        <dbReference type="EMBL" id="KNG90327.1"/>
    </source>
</evidence>
<dbReference type="InterPro" id="IPR034686">
    <property type="entry name" value="Terpene_cyclase-like_2"/>
</dbReference>
<gene>
    <name evidence="5" type="ORF">ANOM_001460</name>
</gene>
<evidence type="ECO:0000256" key="2">
    <source>
        <dbReference type="ARBA" id="ARBA00006333"/>
    </source>
</evidence>
<reference evidence="5 6" key="1">
    <citation type="submission" date="2014-06" db="EMBL/GenBank/DDBJ databases">
        <title>The Genome of the Aflatoxigenic Filamentous Fungus Aspergillus nomius.</title>
        <authorList>
            <person name="Moore M.G."/>
            <person name="Shannon B.M."/>
            <person name="Brian M.M."/>
        </authorList>
    </citation>
    <scope>NUCLEOTIDE SEQUENCE [LARGE SCALE GENOMIC DNA]</scope>
    <source>
        <strain evidence="5 6">NRRL 13137</strain>
    </source>
</reference>
<dbReference type="Pfam" id="PF19086">
    <property type="entry name" value="Terpene_syn_C_2"/>
    <property type="match status" value="1"/>
</dbReference>
<dbReference type="Proteomes" id="UP000037505">
    <property type="component" value="Unassembled WGS sequence"/>
</dbReference>
<comment type="cofactor">
    <cofactor evidence="1 4">
        <name>Mg(2+)</name>
        <dbReference type="ChEBI" id="CHEBI:18420"/>
    </cofactor>
</comment>
<name>A0A0L1JF60_ASPN3</name>
<dbReference type="OrthoDB" id="1731983at2759"/>
<dbReference type="RefSeq" id="XP_015411250.1">
    <property type="nucleotide sequence ID" value="XM_015546717.1"/>
</dbReference>
<dbReference type="GO" id="GO:0008299">
    <property type="term" value="P:isoprenoid biosynthetic process"/>
    <property type="evidence" value="ECO:0007669"/>
    <property type="project" value="UniProtKB-ARBA"/>
</dbReference>
<dbReference type="GO" id="GO:0046872">
    <property type="term" value="F:metal ion binding"/>
    <property type="evidence" value="ECO:0007669"/>
    <property type="project" value="UniProtKB-KW"/>
</dbReference>
<sequence>MNPSSETREVIEQGLRDYMRKKAKHSLRTNSIQLKNLGISLRLDVPDFGVTEIRTVLYQDGQPSENDTGILDVLYSHLRYRHSTPSGRNTDELSILRQCISEVRTIALFFPDIRDTNIRTCMAAILGTLCSIDDIIEDMMPDEATVVLHHSIQTLREECYSCSSQHAFVQYFIAFKQHCSTQLSKEVARRFFGSVCIILEALLDEIKFSQGDLPYNLETYMSIRRRTIGMAPFFTLARSMLEIDDHQWSTEIMEMESDVCAMLGLQNDLVGLEKDIRAKEKMNAVFVNVAQIVGQTIYAGDDATLQAATNNICALHNHLMRRVLERHANIQQRATGTPGHAFECRVADMQLMATETHLKWCTMAKRYHLIPELHMI</sequence>
<keyword evidence="6" id="KW-1185">Reference proteome</keyword>
<comment type="similarity">
    <text evidence="2 4">Belongs to the terpene synthase family.</text>
</comment>
<keyword evidence="4" id="KW-0456">Lyase</keyword>
<dbReference type="AlphaFoldDB" id="A0A0L1JF60"/>
<dbReference type="PANTHER" id="PTHR35201:SF4">
    <property type="entry name" value="BETA-PINACENE SYNTHASE-RELATED"/>
    <property type="match status" value="1"/>
</dbReference>
<comment type="caution">
    <text evidence="5">The sequence shown here is derived from an EMBL/GenBank/DDBJ whole genome shotgun (WGS) entry which is preliminary data.</text>
</comment>
<accession>A0A0L1JF60</accession>
<dbReference type="GeneID" id="26803264"/>
<evidence type="ECO:0000256" key="4">
    <source>
        <dbReference type="RuleBase" id="RU366034"/>
    </source>
</evidence>
<dbReference type="EMBL" id="JNOM01000015">
    <property type="protein sequence ID" value="KNG90327.1"/>
    <property type="molecule type" value="Genomic_DNA"/>
</dbReference>
<dbReference type="EC" id="4.2.3.-" evidence="4"/>
<dbReference type="GO" id="GO:0010333">
    <property type="term" value="F:terpene synthase activity"/>
    <property type="evidence" value="ECO:0007669"/>
    <property type="project" value="InterPro"/>
</dbReference>
<evidence type="ECO:0000256" key="3">
    <source>
        <dbReference type="ARBA" id="ARBA00022842"/>
    </source>
</evidence>
<keyword evidence="4" id="KW-0479">Metal-binding</keyword>
<dbReference type="InterPro" id="IPR008949">
    <property type="entry name" value="Isoprenoid_synthase_dom_sf"/>
</dbReference>
<evidence type="ECO:0000256" key="1">
    <source>
        <dbReference type="ARBA" id="ARBA00001946"/>
    </source>
</evidence>
<evidence type="ECO:0000313" key="6">
    <source>
        <dbReference type="Proteomes" id="UP000037505"/>
    </source>
</evidence>